<feature type="compositionally biased region" description="Acidic residues" evidence="1">
    <location>
        <begin position="715"/>
        <end position="733"/>
    </location>
</feature>
<name>A0A5C5FQD4_9BASI</name>
<feature type="region of interest" description="Disordered" evidence="1">
    <location>
        <begin position="1444"/>
        <end position="1468"/>
    </location>
</feature>
<feature type="region of interest" description="Disordered" evidence="1">
    <location>
        <begin position="203"/>
        <end position="223"/>
    </location>
</feature>
<feature type="region of interest" description="Disordered" evidence="1">
    <location>
        <begin position="504"/>
        <end position="669"/>
    </location>
</feature>
<organism evidence="2 3">
    <name type="scientific">Rhodotorula diobovata</name>
    <dbReference type="NCBI Taxonomy" id="5288"/>
    <lineage>
        <taxon>Eukaryota</taxon>
        <taxon>Fungi</taxon>
        <taxon>Dikarya</taxon>
        <taxon>Basidiomycota</taxon>
        <taxon>Pucciniomycotina</taxon>
        <taxon>Microbotryomycetes</taxon>
        <taxon>Sporidiobolales</taxon>
        <taxon>Sporidiobolaceae</taxon>
        <taxon>Rhodotorula</taxon>
    </lineage>
</organism>
<sequence length="1468" mass="159385">MGIKKVRPWVLQRGALLGKGTEDGKNPLVGTYVHPKQLLEAMHDQMGLEGVAEHKGIFIRDNGSELGAIRHRYSRVYWHDRKLRNHKNGENVTIALVNELSRRYLNWQNKLIREVYGPETVITQVDDGIMRTSTKMQEMAKRSASGGTRKKKVVIAGQPIEKFVCSLAGRGRPVDKKDDFIISITGKQEADRILDELVAAGQKYREDKEPNPEARIEEPKSTEDVKEFKQAVALVGKVDVRHVAVITEDTDFGCTNTAETFGFVCAMQCRGLNAKLELDVTDKWQEDGKDEDPQDGDDKKDGDDKTMGGGAKKSASSGAAGTGLAGAQTSETGGTSTRRRVQKKKKSWRNPAVSRNGDKFLPRPALRAMLWSASGLDSILGPDRGRRLRIVVLVGSDYSGDGLFGFTWSLVESGIAKDVYNEPWTTAEELQQRLQTLVDRLASQKAADVAWRASGAAGTVRKPSHQVDVSVKFAQTLIDAVKTFELDQSIQLVDRSTPSSMIDFRLTFDPPLAPDRQRTTGGPDATNTTNASGGAGAPGTSGRIARGSAGSPIAGRRRRSGQGRRREGASSGGESSEGGDERVSDNGNEAAAGDGDEAMKEPATGGAPAHKAAGAAPTAVDDAPGCVRPPHPLRPEANEFIMRDGKQHHPEHPFARPDGARAHKPSRLRHCPLPLDCSVVLAAEAYGPEPVLAEYVYGEEIEAVDVDGTARDQDKDEDEDQASETGSDDDGDGDSDRKATASGRRPRLKDVFEVVSSWAVPLDGAFRVLCSRATTSTGADGGKVRAEATPRRPYGRNGRERARTKRLREKGWASYPGSRRTASVKPLVAQDDPVEKDAPVPSLQAASPHGASVHPTSPAAAASRSPSSSPHAPSSPDPKERYPAHEFPQHQSRAPAKLVRLFHFAAVMQNATVMAAQKEYIVAQVLKSSDKGYKVLGENAVERHGVARVMAKLKAEAQRGRHGTVATKTPAEVTAAARRAVEAGHYRPAFMGGEAVDAEIYKPFATVYKEDLTTKPIELERLGNFLASNLLANFPVALEGVLRTSHRTLEVPSIVADAFKDASPEAQVDFAVAIRPILVNLLVDTPFSRASAEAGRDDAAPPQVGEQRRSARGVAQQGQRARELAVEAPPLTLTQNDQKALREAVRRINDESKFIHACDSLVIEVMKRLLAQRDVAFANGLNVQFLTAEEQRVIRAKYPSAASFARKADARFDQNMAKAYVSAAGLTGDGNEAWDRIKSQSFAEMFDGLPEKAKLRSAALILWTRLARGEHDKVLPSFSPKYINMNVMGLFRVWQRANLRRFINELEALATSIYRDLARKMHKNGVESALLKDLRQLFKPSRSNWVALRASADVSAVELTVPPGLEAELNDIYETLQDAFGLMNLSLSKTALSSVALGGGQVELLHALVRQDKLPRNFIATAAFRVSASDIIFTGVRQDLLRKKARGEKATGEGGSPLSSPARLSGEH</sequence>
<dbReference type="Proteomes" id="UP000311382">
    <property type="component" value="Unassembled WGS sequence"/>
</dbReference>
<feature type="compositionally biased region" description="Basic residues" evidence="1">
    <location>
        <begin position="337"/>
        <end position="348"/>
    </location>
</feature>
<accession>A0A5C5FQD4</accession>
<protein>
    <submittedName>
        <fullName evidence="2">Uncharacterized protein</fullName>
    </submittedName>
</protein>
<feature type="compositionally biased region" description="Low complexity" evidence="1">
    <location>
        <begin position="857"/>
        <end position="874"/>
    </location>
</feature>
<keyword evidence="3" id="KW-1185">Reference proteome</keyword>
<reference evidence="2 3" key="1">
    <citation type="submission" date="2019-03" db="EMBL/GenBank/DDBJ databases">
        <title>Rhodosporidium diobovatum UCD-FST 08-225 genome sequencing, assembly, and annotation.</title>
        <authorList>
            <person name="Fakankun I.U."/>
            <person name="Fristensky B."/>
            <person name="Levin D.B."/>
        </authorList>
    </citation>
    <scope>NUCLEOTIDE SEQUENCE [LARGE SCALE GENOMIC DNA]</scope>
    <source>
        <strain evidence="2 3">UCD-FST 08-225</strain>
    </source>
</reference>
<feature type="region of interest" description="Disordered" evidence="1">
    <location>
        <begin position="1092"/>
        <end position="1118"/>
    </location>
</feature>
<feature type="compositionally biased region" description="Basic and acidic residues" evidence="1">
    <location>
        <begin position="633"/>
        <end position="661"/>
    </location>
</feature>
<proteinExistence type="predicted"/>
<evidence type="ECO:0000256" key="1">
    <source>
        <dbReference type="SAM" id="MobiDB-lite"/>
    </source>
</evidence>
<feature type="region of interest" description="Disordered" evidence="1">
    <location>
        <begin position="772"/>
        <end position="891"/>
    </location>
</feature>
<dbReference type="EMBL" id="SOZI01000112">
    <property type="protein sequence ID" value="TNY19000.1"/>
    <property type="molecule type" value="Genomic_DNA"/>
</dbReference>
<feature type="compositionally biased region" description="Low complexity" evidence="1">
    <location>
        <begin position="602"/>
        <end position="625"/>
    </location>
</feature>
<evidence type="ECO:0000313" key="3">
    <source>
        <dbReference type="Proteomes" id="UP000311382"/>
    </source>
</evidence>
<evidence type="ECO:0000313" key="2">
    <source>
        <dbReference type="EMBL" id="TNY19000.1"/>
    </source>
</evidence>
<feature type="compositionally biased region" description="Basic and acidic residues" evidence="1">
    <location>
        <begin position="877"/>
        <end position="888"/>
    </location>
</feature>
<feature type="compositionally biased region" description="Low complexity" evidence="1">
    <location>
        <begin position="325"/>
        <end position="336"/>
    </location>
</feature>
<feature type="region of interest" description="Disordered" evidence="1">
    <location>
        <begin position="285"/>
        <end position="359"/>
    </location>
</feature>
<feature type="region of interest" description="Disordered" evidence="1">
    <location>
        <begin position="704"/>
        <end position="746"/>
    </location>
</feature>
<comment type="caution">
    <text evidence="2">The sequence shown here is derived from an EMBL/GenBank/DDBJ whole genome shotgun (WGS) entry which is preliminary data.</text>
</comment>
<feature type="compositionally biased region" description="Basic and acidic residues" evidence="1">
    <location>
        <begin position="296"/>
        <end position="306"/>
    </location>
</feature>
<gene>
    <name evidence="2" type="ORF">DMC30DRAFT_25193</name>
</gene>